<accession>A0A919TRC1</accession>
<evidence type="ECO:0000313" key="1">
    <source>
        <dbReference type="EMBL" id="GIF19266.1"/>
    </source>
</evidence>
<gene>
    <name evidence="1" type="ORF">Ate02nite_19960</name>
</gene>
<protein>
    <submittedName>
        <fullName evidence="1">Uncharacterized protein</fullName>
    </submittedName>
</protein>
<organism evidence="1 2">
    <name type="scientific">Paractinoplanes tereljensis</name>
    <dbReference type="NCBI Taxonomy" id="571912"/>
    <lineage>
        <taxon>Bacteria</taxon>
        <taxon>Bacillati</taxon>
        <taxon>Actinomycetota</taxon>
        <taxon>Actinomycetes</taxon>
        <taxon>Micromonosporales</taxon>
        <taxon>Micromonosporaceae</taxon>
        <taxon>Paractinoplanes</taxon>
    </lineage>
</organism>
<dbReference type="EMBL" id="BOMY01000013">
    <property type="protein sequence ID" value="GIF19266.1"/>
    <property type="molecule type" value="Genomic_DNA"/>
</dbReference>
<keyword evidence="2" id="KW-1185">Reference proteome</keyword>
<comment type="caution">
    <text evidence="1">The sequence shown here is derived from an EMBL/GenBank/DDBJ whole genome shotgun (WGS) entry which is preliminary data.</text>
</comment>
<evidence type="ECO:0000313" key="2">
    <source>
        <dbReference type="Proteomes" id="UP000623608"/>
    </source>
</evidence>
<reference evidence="1" key="1">
    <citation type="submission" date="2021-01" db="EMBL/GenBank/DDBJ databases">
        <title>Whole genome shotgun sequence of Actinoplanes tereljensis NBRC 105297.</title>
        <authorList>
            <person name="Komaki H."/>
            <person name="Tamura T."/>
        </authorList>
    </citation>
    <scope>NUCLEOTIDE SEQUENCE</scope>
    <source>
        <strain evidence="1">NBRC 105297</strain>
    </source>
</reference>
<name>A0A919TRC1_9ACTN</name>
<sequence length="118" mass="12113">MSTPIGGQLHLLRFLVGLVLPRDEQSGEGIGARIDVDGETALGQGFDDQISDGGEVRAALPVGEEVHVAAWAIAHAVGPHGITAGEGEPVVISCGLKSDLGKLPVTRIHAGILCGSRF</sequence>
<dbReference type="AlphaFoldDB" id="A0A919TRC1"/>
<proteinExistence type="predicted"/>
<dbReference type="Proteomes" id="UP000623608">
    <property type="component" value="Unassembled WGS sequence"/>
</dbReference>